<dbReference type="HOGENOM" id="CLU_827013_0_0_1"/>
<dbReference type="EMBL" id="DS268427">
    <property type="protein sequence ID" value="EFO93914.1"/>
    <property type="molecule type" value="Genomic_DNA"/>
</dbReference>
<dbReference type="OMA" id="EAEYDYC"/>
<proteinExistence type="predicted"/>
<dbReference type="InParanoid" id="E3M7K8"/>
<evidence type="ECO:0000313" key="2">
    <source>
        <dbReference type="Proteomes" id="UP000008281"/>
    </source>
</evidence>
<dbReference type="STRING" id="31234.E3M7K8"/>
<accession>E3M7K8</accession>
<protein>
    <submittedName>
        <fullName evidence="1">Uncharacterized protein</fullName>
    </submittedName>
</protein>
<dbReference type="OrthoDB" id="5790246at2759"/>
<dbReference type="Proteomes" id="UP000008281">
    <property type="component" value="Unassembled WGS sequence"/>
</dbReference>
<sequence length="369" mass="41857">MQRFDDRMPMNSISYSMIQTERSPEYSDDSCTCGHDEMAFGDGLSYSKRVVNHKHFLQNFSKVESNFNYGTATEHELNAPYPKQVADRYEAEYDYCMRWACDYKYVAARVIPFQSNFYSVVRLMFHGKSWALDCANFDGQYDYCGWLPSVSGPQNLKKSVLTDSSELSHLRVEAGRTLQSSDTGYGLQSLKTDYSECSGLTKDPIGDFQFSKCIYCLVSDSDVYNVMGIVSECEEIPIKQSLHSTFENLSPILKNEMAHPSESIISTGSSLKEVFHDLVELDHIFDQQVQEAQTQQSSLEDYVNCLTTAHSFSEVSLHSNYDSTQSLSIPPVVIDHVAPKTQTMLSQLICLTGKKFSVAFWKNWSKSKN</sequence>
<name>E3M7K8_CAERE</name>
<organism evidence="2">
    <name type="scientific">Caenorhabditis remanei</name>
    <name type="common">Caenorhabditis vulgaris</name>
    <dbReference type="NCBI Taxonomy" id="31234"/>
    <lineage>
        <taxon>Eukaryota</taxon>
        <taxon>Metazoa</taxon>
        <taxon>Ecdysozoa</taxon>
        <taxon>Nematoda</taxon>
        <taxon>Chromadorea</taxon>
        <taxon>Rhabditida</taxon>
        <taxon>Rhabditina</taxon>
        <taxon>Rhabditomorpha</taxon>
        <taxon>Rhabditoidea</taxon>
        <taxon>Rhabditidae</taxon>
        <taxon>Peloderinae</taxon>
        <taxon>Caenorhabditis</taxon>
    </lineage>
</organism>
<dbReference type="eggNOG" id="ENOG502TGXC">
    <property type="taxonomic scope" value="Eukaryota"/>
</dbReference>
<dbReference type="FunCoup" id="E3M7K8">
    <property type="interactions" value="1741"/>
</dbReference>
<gene>
    <name evidence="1" type="ORF">CRE_12545</name>
</gene>
<keyword evidence="2" id="KW-1185">Reference proteome</keyword>
<dbReference type="AlphaFoldDB" id="E3M7K8"/>
<reference evidence="1" key="1">
    <citation type="submission" date="2007-07" db="EMBL/GenBank/DDBJ databases">
        <title>PCAP assembly of the Caenorhabditis remanei genome.</title>
        <authorList>
            <consortium name="The Caenorhabditis remanei Sequencing Consortium"/>
            <person name="Wilson R.K."/>
        </authorList>
    </citation>
    <scope>NUCLEOTIDE SEQUENCE [LARGE SCALE GENOMIC DNA]</scope>
    <source>
        <strain evidence="1">PB4641</strain>
    </source>
</reference>
<evidence type="ECO:0000313" key="1">
    <source>
        <dbReference type="EMBL" id="EFO93914.1"/>
    </source>
</evidence>